<proteinExistence type="predicted"/>
<dbReference type="RefSeq" id="WP_184398925.1">
    <property type="nucleotide sequence ID" value="NZ_BAAAJD010000072.1"/>
</dbReference>
<protein>
    <recommendedName>
        <fullName evidence="1">Trypsin-co-occurring domain-containing protein</fullName>
    </recommendedName>
</protein>
<feature type="domain" description="Trypsin-co-occurring" evidence="1">
    <location>
        <begin position="9"/>
        <end position="103"/>
    </location>
</feature>
<dbReference type="Pfam" id="PF19493">
    <property type="entry name" value="Trypco1"/>
    <property type="match status" value="1"/>
</dbReference>
<evidence type="ECO:0000259" key="1">
    <source>
        <dbReference type="Pfam" id="PF19493"/>
    </source>
</evidence>
<comment type="caution">
    <text evidence="2">The sequence shown here is derived from an EMBL/GenBank/DDBJ whole genome shotgun (WGS) entry which is preliminary data.</text>
</comment>
<sequence>MAEIVRFDNEEGAAVLVEAAGSSPQMRDVSGRDILRDSDQTIQRVLGRVRELSVLVIREMREVAAEADELSVELGMKISAEADVFLAKATGESGIQVTITWKRSD</sequence>
<reference evidence="2 3" key="1">
    <citation type="submission" date="2020-08" db="EMBL/GenBank/DDBJ databases">
        <title>Sequencing the genomes of 1000 actinobacteria strains.</title>
        <authorList>
            <person name="Klenk H.-P."/>
        </authorList>
    </citation>
    <scope>NUCLEOTIDE SEQUENCE [LARGE SCALE GENOMIC DNA]</scope>
    <source>
        <strain evidence="2 3">DSM 44551</strain>
    </source>
</reference>
<dbReference type="NCBIfam" id="NF041216">
    <property type="entry name" value="CU044_2847_fam"/>
    <property type="match status" value="1"/>
</dbReference>
<organism evidence="2 3">
    <name type="scientific">Nocardiopsis composta</name>
    <dbReference type="NCBI Taxonomy" id="157465"/>
    <lineage>
        <taxon>Bacteria</taxon>
        <taxon>Bacillati</taxon>
        <taxon>Actinomycetota</taxon>
        <taxon>Actinomycetes</taxon>
        <taxon>Streptosporangiales</taxon>
        <taxon>Nocardiopsidaceae</taxon>
        <taxon>Nocardiopsis</taxon>
    </lineage>
</organism>
<keyword evidence="3" id="KW-1185">Reference proteome</keyword>
<dbReference type="Proteomes" id="UP000572635">
    <property type="component" value="Unassembled WGS sequence"/>
</dbReference>
<name>A0A7W8QUD3_9ACTN</name>
<dbReference type="AlphaFoldDB" id="A0A7W8QUD3"/>
<accession>A0A7W8QUD3</accession>
<gene>
    <name evidence="2" type="ORF">HDA36_005964</name>
</gene>
<evidence type="ECO:0000313" key="2">
    <source>
        <dbReference type="EMBL" id="MBB5435816.1"/>
    </source>
</evidence>
<dbReference type="InterPro" id="IPR045794">
    <property type="entry name" value="Trypco1"/>
</dbReference>
<dbReference type="EMBL" id="JACHDB010000002">
    <property type="protein sequence ID" value="MBB5435816.1"/>
    <property type="molecule type" value="Genomic_DNA"/>
</dbReference>
<evidence type="ECO:0000313" key="3">
    <source>
        <dbReference type="Proteomes" id="UP000572635"/>
    </source>
</evidence>